<keyword evidence="5 9" id="KW-0808">Transferase</keyword>
<dbReference type="SUPFAM" id="SSF51569">
    <property type="entry name" value="Aldolase"/>
    <property type="match status" value="1"/>
</dbReference>
<gene>
    <name evidence="11" type="ORF">SE17_11745</name>
</gene>
<dbReference type="PANTHER" id="PTHR43538">
    <property type="entry name" value="ALPHA-IPM SYNTHASE/HOMOCITRATE SYNTHASE"/>
    <property type="match status" value="1"/>
</dbReference>
<accession>A0A0N8PSL7</accession>
<dbReference type="InterPro" id="IPR036230">
    <property type="entry name" value="LeuA_allosteric_dom_sf"/>
</dbReference>
<protein>
    <recommendedName>
        <fullName evidence="8">Citramalate synthase</fullName>
        <ecNumber evidence="8">2.3.3.21</ecNumber>
    </recommendedName>
</protein>
<evidence type="ECO:0000256" key="4">
    <source>
        <dbReference type="ARBA" id="ARBA00022624"/>
    </source>
</evidence>
<dbReference type="InterPro" id="IPR005675">
    <property type="entry name" value="Citramal_synthase"/>
</dbReference>
<dbReference type="InterPro" id="IPR002034">
    <property type="entry name" value="AIPM/Hcit_synth_CS"/>
</dbReference>
<dbReference type="Pfam" id="PF00682">
    <property type="entry name" value="HMGL-like"/>
    <property type="match status" value="1"/>
</dbReference>
<dbReference type="NCBIfam" id="TIGR00977">
    <property type="entry name" value="citramal_synth"/>
    <property type="match status" value="1"/>
</dbReference>
<dbReference type="Gene3D" id="3.20.20.70">
    <property type="entry name" value="Aldolase class I"/>
    <property type="match status" value="1"/>
</dbReference>
<evidence type="ECO:0000256" key="1">
    <source>
        <dbReference type="ARBA" id="ARBA00004743"/>
    </source>
</evidence>
<dbReference type="SUPFAM" id="SSF110921">
    <property type="entry name" value="2-isopropylmalate synthase LeuA, allosteric (dimerisation) domain"/>
    <property type="match status" value="1"/>
</dbReference>
<dbReference type="EC" id="2.3.3.21" evidence="8"/>
<dbReference type="GO" id="GO:0009097">
    <property type="term" value="P:isoleucine biosynthetic process"/>
    <property type="evidence" value="ECO:0007669"/>
    <property type="project" value="UniProtKB-UniRule"/>
</dbReference>
<dbReference type="Pfam" id="PF08502">
    <property type="entry name" value="LeuA_dimer"/>
    <property type="match status" value="1"/>
</dbReference>
<dbReference type="PROSITE" id="PS50991">
    <property type="entry name" value="PYR_CT"/>
    <property type="match status" value="1"/>
</dbReference>
<feature type="domain" description="Pyruvate carboxyltransferase" evidence="10">
    <location>
        <begin position="18"/>
        <end position="285"/>
    </location>
</feature>
<evidence type="ECO:0000256" key="2">
    <source>
        <dbReference type="ARBA" id="ARBA00006154"/>
    </source>
</evidence>
<evidence type="ECO:0000259" key="10">
    <source>
        <dbReference type="PROSITE" id="PS50991"/>
    </source>
</evidence>
<dbReference type="EMBL" id="LJCR01000349">
    <property type="protein sequence ID" value="KPV53077.1"/>
    <property type="molecule type" value="Genomic_DNA"/>
</dbReference>
<evidence type="ECO:0000256" key="5">
    <source>
        <dbReference type="ARBA" id="ARBA00022679"/>
    </source>
</evidence>
<dbReference type="GO" id="GO:0009098">
    <property type="term" value="P:L-leucine biosynthetic process"/>
    <property type="evidence" value="ECO:0007669"/>
    <property type="project" value="InterPro"/>
</dbReference>
<dbReference type="Gene3D" id="3.30.160.270">
    <property type="match status" value="1"/>
</dbReference>
<comment type="pathway">
    <text evidence="1">Amino-acid biosynthesis; L-isoleucine biosynthesis; 2-oxobutanoate from pyruvate: step 1/3.</text>
</comment>
<comment type="caution">
    <text evidence="11">The sequence shown here is derived from an EMBL/GenBank/DDBJ whole genome shotgun (WGS) entry which is preliminary data.</text>
</comment>
<evidence type="ECO:0000313" key="12">
    <source>
        <dbReference type="Proteomes" id="UP000050509"/>
    </source>
</evidence>
<dbReference type="InterPro" id="IPR013785">
    <property type="entry name" value="Aldolase_TIM"/>
</dbReference>
<dbReference type="GO" id="GO:0003852">
    <property type="term" value="F:2-isopropylmalate synthase activity"/>
    <property type="evidence" value="ECO:0007669"/>
    <property type="project" value="InterPro"/>
</dbReference>
<evidence type="ECO:0000256" key="6">
    <source>
        <dbReference type="ARBA" id="ARBA00023304"/>
    </source>
</evidence>
<organism evidence="11 12">
    <name type="scientific">Kouleothrix aurantiaca</name>
    <dbReference type="NCBI Taxonomy" id="186479"/>
    <lineage>
        <taxon>Bacteria</taxon>
        <taxon>Bacillati</taxon>
        <taxon>Chloroflexota</taxon>
        <taxon>Chloroflexia</taxon>
        <taxon>Chloroflexales</taxon>
        <taxon>Roseiflexineae</taxon>
        <taxon>Roseiflexaceae</taxon>
        <taxon>Kouleothrix</taxon>
    </lineage>
</organism>
<dbReference type="PANTHER" id="PTHR43538:SF1">
    <property type="entry name" value="(R)-CITRAMALATE SYNTHASE"/>
    <property type="match status" value="1"/>
</dbReference>
<dbReference type="UniPathway" id="UPA00047">
    <property type="reaction ID" value="UER00066"/>
</dbReference>
<dbReference type="Gene3D" id="1.10.238.260">
    <property type="match status" value="1"/>
</dbReference>
<reference evidence="11 12" key="1">
    <citation type="submission" date="2015-09" db="EMBL/GenBank/DDBJ databases">
        <title>Draft genome sequence of Kouleothrix aurantiaca JCM 19913.</title>
        <authorList>
            <person name="Hemp J."/>
        </authorList>
    </citation>
    <scope>NUCLEOTIDE SEQUENCE [LARGE SCALE GENOMIC DNA]</scope>
    <source>
        <strain evidence="11 12">COM-B</strain>
    </source>
</reference>
<dbReference type="InterPro" id="IPR000891">
    <property type="entry name" value="PYR_CT"/>
</dbReference>
<evidence type="ECO:0000313" key="11">
    <source>
        <dbReference type="EMBL" id="KPV53077.1"/>
    </source>
</evidence>
<dbReference type="PROSITE" id="PS00815">
    <property type="entry name" value="AIPM_HOMOCIT_SYNTH_1"/>
    <property type="match status" value="1"/>
</dbReference>
<keyword evidence="12" id="KW-1185">Reference proteome</keyword>
<dbReference type="PATRIC" id="fig|186479.3.peg.7245"/>
<evidence type="ECO:0000256" key="3">
    <source>
        <dbReference type="ARBA" id="ARBA00022605"/>
    </source>
</evidence>
<proteinExistence type="inferred from homology"/>
<dbReference type="InterPro" id="IPR054691">
    <property type="entry name" value="LeuA/HCS_post-cat"/>
</dbReference>
<evidence type="ECO:0000256" key="9">
    <source>
        <dbReference type="RuleBase" id="RU003523"/>
    </source>
</evidence>
<name>A0A0N8PSL7_9CHLR</name>
<keyword evidence="3" id="KW-0028">Amino-acid biosynthesis</keyword>
<dbReference type="Pfam" id="PF22617">
    <property type="entry name" value="HCS_D2"/>
    <property type="match status" value="1"/>
</dbReference>
<sequence length="540" mass="58859">MRPDDEIPTTHKELAVQVLLYDTTLRDGTQREGLSLSADDKVKIARELDQLGIHYIEGGWPGSNPKDAEFFQKIQNVELKNARVTAFGSTRHAKNTCADDPNIRALVEANTPVVTLVGKSSVLHVEKVLETTLEENLRMIGDSVAYFRDMGKEVVYDAEHFFDGYKLDAEYALETIIAAARVGAGCLTLCDTNGGSLPQEVELAVKTVREQLRAEGLEPQLGIHTHNDGALAVANAMAAVNAGCVQVQGTINGYGERCGNMDLIPLVANLQLKQGYECVAPEQLKRLSEVSHVVAAIANINPDTHAPYVGRSAFAHKGGIHVAAIAKVAASYQHIEPELVGNELRVVVSELAGRGNVRMRAEAMGLELNGNERAVLQRIKELESGGFQFEAAEGSFEMLVRRASADYQPPFELLDFTVIVEKRGGNGVMSQATVKLRVNGEVMHTAAEGEGPVNALDGAIRKALLPHYPELAEVHLVDYKVRIVDEHLGTAAKPRVLIESARGEERWSTVGCSENIIEASWQALWDSLELPLLRSRALTR</sequence>
<keyword evidence="4" id="KW-0412">Isoleucine biosynthesis</keyword>
<dbReference type="Proteomes" id="UP000050509">
    <property type="component" value="Unassembled WGS sequence"/>
</dbReference>
<dbReference type="AlphaFoldDB" id="A0A0N8PSL7"/>
<comment type="similarity">
    <text evidence="2 9">Belongs to the alpha-IPM synthase/homocitrate synthase family.</text>
</comment>
<dbReference type="CDD" id="cd07941">
    <property type="entry name" value="DRE_TIM_LeuA3"/>
    <property type="match status" value="1"/>
</dbReference>
<keyword evidence="6" id="KW-0100">Branched-chain amino acid biosynthesis</keyword>
<dbReference type="InterPro" id="IPR013709">
    <property type="entry name" value="2-isopropylmalate_synth_dimer"/>
</dbReference>
<comment type="catalytic activity">
    <reaction evidence="7">
        <text>pyruvate + acetyl-CoA + H2O = (3R)-citramalate + CoA + H(+)</text>
        <dbReference type="Rhea" id="RHEA:19045"/>
        <dbReference type="ChEBI" id="CHEBI:15361"/>
        <dbReference type="ChEBI" id="CHEBI:15377"/>
        <dbReference type="ChEBI" id="CHEBI:15378"/>
        <dbReference type="ChEBI" id="CHEBI:30934"/>
        <dbReference type="ChEBI" id="CHEBI:57287"/>
        <dbReference type="ChEBI" id="CHEBI:57288"/>
        <dbReference type="EC" id="2.3.3.21"/>
    </reaction>
</comment>
<evidence type="ECO:0000256" key="8">
    <source>
        <dbReference type="NCBIfam" id="TIGR00977"/>
    </source>
</evidence>
<dbReference type="SMART" id="SM00917">
    <property type="entry name" value="LeuA_dimer"/>
    <property type="match status" value="1"/>
</dbReference>
<dbReference type="GO" id="GO:0043714">
    <property type="term" value="F:(R)-citramalate synthase activity"/>
    <property type="evidence" value="ECO:0007669"/>
    <property type="project" value="UniProtKB-UniRule"/>
</dbReference>
<evidence type="ECO:0000256" key="7">
    <source>
        <dbReference type="ARBA" id="ARBA00048263"/>
    </source>
</evidence>